<proteinExistence type="predicted"/>
<reference evidence="2" key="1">
    <citation type="journal article" date="2021" name="ISME J.">
        <title>Fine-scale metabolic discontinuity in a stratified prokaryote microbiome of a Red Sea deep halocline.</title>
        <authorList>
            <person name="Michoud G."/>
            <person name="Ngugi D.K."/>
            <person name="Barozzi A."/>
            <person name="Merlino G."/>
            <person name="Calleja M.L."/>
            <person name="Delgado-Huertas A."/>
            <person name="Moran X.A.G."/>
            <person name="Daffonchio D."/>
        </authorList>
    </citation>
    <scope>NUCLEOTIDE SEQUENCE</scope>
    <source>
        <strain evidence="2">SuakinDeep_MAG55_1</strain>
    </source>
</reference>
<evidence type="ECO:0000313" key="3">
    <source>
        <dbReference type="Proteomes" id="UP000722750"/>
    </source>
</evidence>
<dbReference type="AlphaFoldDB" id="A0A941ZYL0"/>
<dbReference type="Pfam" id="PF07883">
    <property type="entry name" value="Cupin_2"/>
    <property type="match status" value="1"/>
</dbReference>
<evidence type="ECO:0000259" key="1">
    <source>
        <dbReference type="Pfam" id="PF07883"/>
    </source>
</evidence>
<dbReference type="InterPro" id="IPR014710">
    <property type="entry name" value="RmlC-like_jellyroll"/>
</dbReference>
<organism evidence="2 3">
    <name type="scientific">Candidatus Scalindua arabica</name>
    <dbReference type="NCBI Taxonomy" id="1127984"/>
    <lineage>
        <taxon>Bacteria</taxon>
        <taxon>Pseudomonadati</taxon>
        <taxon>Planctomycetota</taxon>
        <taxon>Candidatus Brocadiia</taxon>
        <taxon>Candidatus Brocadiales</taxon>
        <taxon>Candidatus Scalinduaceae</taxon>
        <taxon>Candidatus Scalindua</taxon>
    </lineage>
</organism>
<evidence type="ECO:0000313" key="2">
    <source>
        <dbReference type="EMBL" id="MBS1257548.1"/>
    </source>
</evidence>
<protein>
    <recommendedName>
        <fullName evidence="1">Cupin type-2 domain-containing protein</fullName>
    </recommendedName>
</protein>
<sequence length="153" mass="17398">MSTETKIDTRATSAEFGKTTDHVKVKMPDKVIVHQLEKQLNSSYSEERQCSVSIADLPSYTVGVDITSIQPSSNDRNHRHYYEALIFFLEGSGYSVIEGERVEWEAGDALYIPPWSWHQHFNTDPDKVVRYLCGTNAPLLQSVGEIDYREEAV</sequence>
<comment type="caution">
    <text evidence="2">The sequence shown here is derived from an EMBL/GenBank/DDBJ whole genome shotgun (WGS) entry which is preliminary data.</text>
</comment>
<name>A0A941ZYL0_9BACT</name>
<dbReference type="Proteomes" id="UP000722750">
    <property type="component" value="Unassembled WGS sequence"/>
</dbReference>
<gene>
    <name evidence="2" type="ORF">MAG551_00592</name>
</gene>
<dbReference type="SUPFAM" id="SSF51182">
    <property type="entry name" value="RmlC-like cupins"/>
    <property type="match status" value="1"/>
</dbReference>
<dbReference type="Gene3D" id="2.60.120.10">
    <property type="entry name" value="Jelly Rolls"/>
    <property type="match status" value="1"/>
</dbReference>
<dbReference type="InterPro" id="IPR011051">
    <property type="entry name" value="RmlC_Cupin_sf"/>
</dbReference>
<dbReference type="EMBL" id="JAANXD010000026">
    <property type="protein sequence ID" value="MBS1257548.1"/>
    <property type="molecule type" value="Genomic_DNA"/>
</dbReference>
<accession>A0A941ZYL0</accession>
<feature type="domain" description="Cupin type-2" evidence="1">
    <location>
        <begin position="68"/>
        <end position="133"/>
    </location>
</feature>
<dbReference type="InterPro" id="IPR013096">
    <property type="entry name" value="Cupin_2"/>
</dbReference>